<dbReference type="EMBL" id="SDIL01000102">
    <property type="protein sequence ID" value="RXK36282.1"/>
    <property type="molecule type" value="Genomic_DNA"/>
</dbReference>
<organism evidence="14 15">
    <name type="scientific">Tremella mesenterica</name>
    <name type="common">Jelly fungus</name>
    <dbReference type="NCBI Taxonomy" id="5217"/>
    <lineage>
        <taxon>Eukaryota</taxon>
        <taxon>Fungi</taxon>
        <taxon>Dikarya</taxon>
        <taxon>Basidiomycota</taxon>
        <taxon>Agaricomycotina</taxon>
        <taxon>Tremellomycetes</taxon>
        <taxon>Tremellales</taxon>
        <taxon>Tremellaceae</taxon>
        <taxon>Tremella</taxon>
    </lineage>
</organism>
<evidence type="ECO:0000259" key="13">
    <source>
        <dbReference type="SMART" id="SM01281"/>
    </source>
</evidence>
<feature type="compositionally biased region" description="Low complexity" evidence="12">
    <location>
        <begin position="1"/>
        <end position="20"/>
    </location>
</feature>
<keyword evidence="15" id="KW-1185">Reference proteome</keyword>
<dbReference type="Pfam" id="PF25326">
    <property type="entry name" value="ARM_SRB8"/>
    <property type="match status" value="1"/>
</dbReference>
<dbReference type="GO" id="GO:0003712">
    <property type="term" value="F:transcription coregulator activity"/>
    <property type="evidence" value="ECO:0007669"/>
    <property type="project" value="InterPro"/>
</dbReference>
<evidence type="ECO:0000256" key="3">
    <source>
        <dbReference type="ARBA" id="ARBA00011629"/>
    </source>
</evidence>
<protein>
    <recommendedName>
        <fullName evidence="4">Mediator of RNA polymerase II transcription subunit 12</fullName>
    </recommendedName>
    <alternativeName>
        <fullName evidence="11">Mediator complex subunit 12</fullName>
    </alternativeName>
</protein>
<keyword evidence="9" id="KW-0539">Nucleus</keyword>
<keyword evidence="7" id="KW-0010">Activator</keyword>
<reference evidence="14 15" key="1">
    <citation type="submission" date="2016-06" db="EMBL/GenBank/DDBJ databases">
        <title>Evolution of pathogenesis and genome organization in the Tremellales.</title>
        <authorList>
            <person name="Cuomo C."/>
            <person name="Litvintseva A."/>
            <person name="Heitman J."/>
            <person name="Chen Y."/>
            <person name="Sun S."/>
            <person name="Springer D."/>
            <person name="Dromer F."/>
            <person name="Young S."/>
            <person name="Zeng Q."/>
            <person name="Chapman S."/>
            <person name="Gujja S."/>
            <person name="Saif S."/>
            <person name="Birren B."/>
        </authorList>
    </citation>
    <scope>NUCLEOTIDE SEQUENCE [LARGE SCALE GENOMIC DNA]</scope>
    <source>
        <strain evidence="14 15">ATCC 28783</strain>
    </source>
</reference>
<dbReference type="InterPro" id="IPR057344">
    <property type="entry name" value="ARM_SRB8"/>
</dbReference>
<dbReference type="Pfam" id="PF09497">
    <property type="entry name" value="Med12"/>
    <property type="match status" value="1"/>
</dbReference>
<comment type="function">
    <text evidence="10">Component of the SRB8-11 complex. The SRB8-11 complex is a regulatory module of the Mediator complex which is itself involved in regulation of basal and activated RNA polymerase II-dependent transcription. The SRB8-11 complex may be involved in the transcriptional repression of a subset of genes regulated by Mediator. It may inhibit the association of the Mediator complex with RNA polymerase II to form the holoenzyme complex.</text>
</comment>
<dbReference type="VEuPathDB" id="FungiDB:TREMEDRAFT_28055"/>
<evidence type="ECO:0000256" key="7">
    <source>
        <dbReference type="ARBA" id="ARBA00023159"/>
    </source>
</evidence>
<keyword evidence="6" id="KW-0805">Transcription regulation</keyword>
<comment type="caution">
    <text evidence="14">The sequence shown here is derived from an EMBL/GenBank/DDBJ whole genome shotgun (WGS) entry which is preliminary data.</text>
</comment>
<keyword evidence="8" id="KW-0804">Transcription</keyword>
<dbReference type="STRING" id="5217.A0A4Q1BBT7"/>
<feature type="compositionally biased region" description="Polar residues" evidence="12">
    <location>
        <begin position="32"/>
        <end position="42"/>
    </location>
</feature>
<feature type="compositionally biased region" description="Gly residues" evidence="12">
    <location>
        <begin position="1679"/>
        <end position="1688"/>
    </location>
</feature>
<dbReference type="GO" id="GO:0006357">
    <property type="term" value="P:regulation of transcription by RNA polymerase II"/>
    <property type="evidence" value="ECO:0007669"/>
    <property type="project" value="InterPro"/>
</dbReference>
<evidence type="ECO:0000256" key="9">
    <source>
        <dbReference type="ARBA" id="ARBA00023242"/>
    </source>
</evidence>
<evidence type="ECO:0000256" key="8">
    <source>
        <dbReference type="ARBA" id="ARBA00023163"/>
    </source>
</evidence>
<evidence type="ECO:0000256" key="10">
    <source>
        <dbReference type="ARBA" id="ARBA00025661"/>
    </source>
</evidence>
<feature type="region of interest" description="Disordered" evidence="12">
    <location>
        <begin position="1585"/>
        <end position="1688"/>
    </location>
</feature>
<feature type="domain" description="Mediator complex subunit Med12" evidence="13">
    <location>
        <begin position="147"/>
        <end position="227"/>
    </location>
</feature>
<feature type="region of interest" description="Disordered" evidence="12">
    <location>
        <begin position="1460"/>
        <end position="1480"/>
    </location>
</feature>
<comment type="similarity">
    <text evidence="2">Belongs to the Mediator complex subunit 12 family.</text>
</comment>
<dbReference type="OrthoDB" id="20828at2759"/>
<keyword evidence="5" id="KW-0678">Repressor</keyword>
<evidence type="ECO:0000256" key="4">
    <source>
        <dbReference type="ARBA" id="ARBA00019622"/>
    </source>
</evidence>
<evidence type="ECO:0000256" key="5">
    <source>
        <dbReference type="ARBA" id="ARBA00022491"/>
    </source>
</evidence>
<evidence type="ECO:0000256" key="12">
    <source>
        <dbReference type="SAM" id="MobiDB-lite"/>
    </source>
</evidence>
<evidence type="ECO:0000256" key="6">
    <source>
        <dbReference type="ARBA" id="ARBA00023015"/>
    </source>
</evidence>
<feature type="region of interest" description="Disordered" evidence="12">
    <location>
        <begin position="1"/>
        <end position="47"/>
    </location>
</feature>
<name>A0A4Q1BBT7_TREME</name>
<dbReference type="Proteomes" id="UP000289152">
    <property type="component" value="Unassembled WGS sequence"/>
</dbReference>
<gene>
    <name evidence="14" type="ORF">M231_06418</name>
</gene>
<dbReference type="InParanoid" id="A0A4Q1BBT7"/>
<dbReference type="PANTHER" id="PTHR46567">
    <property type="entry name" value="MEDIATOR OF RNA POLYMERASE II TRANSCRIPTION SUBUNIT 12"/>
    <property type="match status" value="1"/>
</dbReference>
<evidence type="ECO:0000256" key="2">
    <source>
        <dbReference type="ARBA" id="ARBA00010289"/>
    </source>
</evidence>
<sequence length="1688" mass="187319">MPPSRPSAAAGAAGSTLTAGQNTNNKGRRSSKTSNVNTNTEHGSIPEVEDFAPPIWRTVLNRQADFGYPDFYPSRPGFQQPEDVLTEDNVKNGFSAKGYPSVAAEVFSMHGAIHQQLLNGGLEGLNRIVDQLLVKRDDSMPKIGERSFRIPVRVTYNDSRRSQFLADLANPSIPLHRLMRSPVPHGFKGVEMFDLMFSPIIGTVASSAKTRPTTDPIPVERAAWFIRVLGANEISAHRSRAQPAVVPVQSASPAAAATPSSTTTVNVTPSLPLSSNDWYTQEFTNNITSWLRIQLSQLVIPNTTSSNIVLTGKSAPGVLGDEAAKNRWLIKWEYSLSLFLELHSKRLLSNRIITSWLADQLASANLLQIGSLSQLVTFFLPHFARHVINGRQCVQAMCAAIIAIRSSAASAELKDVESLLVTAIRDLHTSNPEVLISPRCWRLYFNILKPIVESLDSPQSDDQRGASTPDYTWSYLEKRNNSLMFKSPPIRSSANPRRQQLDEIQKLDSIGAETIMPDLCRSFFDNNSAPNSPSLDVHRLQDKIFTLLNWSMGLFQLGTHRPYAVYTLLKLWVEARDANSTRSTSMDLFSFLYTWLDTSSAAKKAENIPAIGITFGELIRAGLFSYGRYLQSLIARGHTARSRTHQSPTSHHLGILRALPIFVDTKDLLQQRRIALCGDDRKLRQQDQLEEERTEEAYIEEVKSYVPEIWGYRRYGKSASYRNAISHRLPSAARVSRYIYVHARFRVFPAAVEHLVRRGSMPAMDCSTFARILNVFRQARGGSTLADFLIKAFRVVQNDEVLAMAVDATRRDAEIWTAMDRWPEITDALMDRIQTLRELDHYNQDLVSLLLDLAKLGRVSAGDAAEVEAIKQENDAGKPPPSSGWAEFKESMANLESAIGSGNVEAAHALGEKLLVRHGVFSKWAPSWWSAVIKSLQGIKVEGDASSAVEAAAVLAGRLDEQSERTLDDSLAIWLNALSPEERIDIWGQPTAIRLTTFFLTLVARRHLTAVTLLEKFCFPIWNHEASITLAPRPRLLGSHLRTIEHSLTLAQQLLLADPPHAKLPPQTLCEALIFQTTRSYALSNTRIIELIRHLPHLVVLERSGLLWNRTKRQISAFLQSLAGTPEFKNAAFRHLNLLKDVFLSNEWNRRQDVGLEAGMVETLKMMMSDQSSGPPQSASSLSSLSLDTRLSAWRWTRIVLEMRVELKRLALQIVNNEDAPAARQSLSRLITQTFDQNAETDTDLICEAFRGIEPVVIQEILVSGFDHLTALLSRIIGAEQQDQSEDASRSIDVVLNILDNSIGPTDKLRAETAVMSARHRLLDLVSITLQSTERHLSQGEEGTIDSVTPPNQGDVLKVVLKVLKFALSISGQELGGGHPLPDFARLAVSYLRVLVTLPDDVRPDLQDMLIHIMDNAPPMARIGVQTALLAEMSSPGVQSAINFDRSFVRVLPCVSPPRRTLALSRPDPTSKPGEDPALSLDDRPWENFEYLFPIHISKKHNDTLLSSQPIKDLASIPLTLLDPQITYDLPPKSPSQEDSQRGRESTIDTNSELMWYDLTSERNLGDGMAGEPLIARDLVTGLFTEESPDDKRPTRTGVGLGIVIPDDIPQRRMSTRSATGTKGGKNEPIALEESSEDDEEEKKRATKRPKTSGKTVSKAPRKTTAGKSVSRKATGGKSTRGGKGVKR</sequence>
<comment type="subunit">
    <text evidence="3">Component of the SRB8-11 complex, which itself associates with the Mediator complex.</text>
</comment>
<evidence type="ECO:0000313" key="15">
    <source>
        <dbReference type="Proteomes" id="UP000289152"/>
    </source>
</evidence>
<evidence type="ECO:0000256" key="11">
    <source>
        <dbReference type="ARBA" id="ARBA00032010"/>
    </source>
</evidence>
<dbReference type="SMART" id="SM01281">
    <property type="entry name" value="Med12"/>
    <property type="match status" value="1"/>
</dbReference>
<comment type="subcellular location">
    <subcellularLocation>
        <location evidence="1">Nucleus</location>
    </subcellularLocation>
</comment>
<dbReference type="GO" id="GO:0016592">
    <property type="term" value="C:mediator complex"/>
    <property type="evidence" value="ECO:0007669"/>
    <property type="project" value="InterPro"/>
</dbReference>
<evidence type="ECO:0000313" key="14">
    <source>
        <dbReference type="EMBL" id="RXK36282.1"/>
    </source>
</evidence>
<dbReference type="InterPro" id="IPR019035">
    <property type="entry name" value="Mediator_Med12"/>
</dbReference>
<feature type="region of interest" description="Disordered" evidence="12">
    <location>
        <begin position="1526"/>
        <end position="1547"/>
    </location>
</feature>
<proteinExistence type="inferred from homology"/>
<accession>A0A4Q1BBT7</accession>
<evidence type="ECO:0000256" key="1">
    <source>
        <dbReference type="ARBA" id="ARBA00004123"/>
    </source>
</evidence>
<dbReference type="PANTHER" id="PTHR46567:SF1">
    <property type="entry name" value="MEDIATOR OF RNA POLYMERASE II TRANSCRIPTION SUBUNIT 12"/>
    <property type="match status" value="1"/>
</dbReference>